<organism evidence="3 4">
    <name type="scientific">Pirellula staleyi (strain ATCC 27377 / DSM 6068 / ICPB 4128)</name>
    <name type="common">Pirella staleyi</name>
    <dbReference type="NCBI Taxonomy" id="530564"/>
    <lineage>
        <taxon>Bacteria</taxon>
        <taxon>Pseudomonadati</taxon>
        <taxon>Planctomycetota</taxon>
        <taxon>Planctomycetia</taxon>
        <taxon>Pirellulales</taxon>
        <taxon>Pirellulaceae</taxon>
        <taxon>Pirellula</taxon>
    </lineage>
</organism>
<evidence type="ECO:0000259" key="2">
    <source>
        <dbReference type="PROSITE" id="PS51502"/>
    </source>
</evidence>
<dbReference type="eggNOG" id="COG2755">
    <property type="taxonomic scope" value="Bacteria"/>
</dbReference>
<evidence type="ECO:0000313" key="4">
    <source>
        <dbReference type="Proteomes" id="UP000001887"/>
    </source>
</evidence>
<dbReference type="Pfam" id="PF07876">
    <property type="entry name" value="Dabb"/>
    <property type="match status" value="1"/>
</dbReference>
<dbReference type="KEGG" id="psl:Psta_4488"/>
<dbReference type="Proteomes" id="UP000001887">
    <property type="component" value="Chromosome"/>
</dbReference>
<dbReference type="Gene3D" id="3.30.70.100">
    <property type="match status" value="1"/>
</dbReference>
<dbReference type="PROSITE" id="PS51502">
    <property type="entry name" value="S_R_A_B_BARREL"/>
    <property type="match status" value="1"/>
</dbReference>
<dbReference type="PANTHER" id="PTHR30383">
    <property type="entry name" value="THIOESTERASE 1/PROTEASE 1/LYSOPHOSPHOLIPASE L1"/>
    <property type="match status" value="1"/>
</dbReference>
<dbReference type="PANTHER" id="PTHR30383:SF5">
    <property type="entry name" value="SGNH HYDROLASE-TYPE ESTERASE DOMAIN-CONTAINING PROTEIN"/>
    <property type="match status" value="1"/>
</dbReference>
<reference evidence="3 4" key="1">
    <citation type="journal article" date="2009" name="Stand. Genomic Sci.">
        <title>Complete genome sequence of Pirellula staleyi type strain (ATCC 27377).</title>
        <authorList>
            <person name="Clum A."/>
            <person name="Tindall B.J."/>
            <person name="Sikorski J."/>
            <person name="Ivanova N."/>
            <person name="Mavrommatis K."/>
            <person name="Lucas S."/>
            <person name="Glavina del Rio T."/>
            <person name="Nolan M."/>
            <person name="Chen F."/>
            <person name="Tice H."/>
            <person name="Pitluck S."/>
            <person name="Cheng J.F."/>
            <person name="Chertkov O."/>
            <person name="Brettin T."/>
            <person name="Han C."/>
            <person name="Detter J.C."/>
            <person name="Kuske C."/>
            <person name="Bruce D."/>
            <person name="Goodwin L."/>
            <person name="Ovchinikova G."/>
            <person name="Pati A."/>
            <person name="Mikhailova N."/>
            <person name="Chen A."/>
            <person name="Palaniappan K."/>
            <person name="Land M."/>
            <person name="Hauser L."/>
            <person name="Chang Y.J."/>
            <person name="Jeffries C.D."/>
            <person name="Chain P."/>
            <person name="Rohde M."/>
            <person name="Goker M."/>
            <person name="Bristow J."/>
            <person name="Eisen J.A."/>
            <person name="Markowitz V."/>
            <person name="Hugenholtz P."/>
            <person name="Kyrpides N.C."/>
            <person name="Klenk H.P."/>
            <person name="Lapidus A."/>
        </authorList>
    </citation>
    <scope>NUCLEOTIDE SEQUENCE [LARGE SCALE GENOMIC DNA]</scope>
    <source>
        <strain evidence="4">ATCC 27377 / DSM 6068 / ICPB 4128</strain>
    </source>
</reference>
<sequence precursor="true">MRKLAMLVSTLVLGGAMLMTSMVTAEESAKLEAGDRIVFLGDSITQQGAGKEGYVTMVAEALAKDHADLKIEVIGAGISGHKVPNLEARLDKDVLDKNPTKVIIYIGINDVWHSQSGRGTSKEDFEAGLGRLITRIREKGATPLLCTASVIGEKTDGSNDLDTMLAEYCEISRKVAAANKVQLIDLNKAFWEHIKANNPENKDRGILTGDRVHLNKAGNAFVAKQMLAALGAATETKQTLRHVVLFKFKDDVTKEQVQEVVDAFAALPAKIPTITGFEWGTDVSIENKAAGFTHGFVVSFATAKDRDDYIPHPAHAEFVKLVGPRLDNVLVFDFFLGK</sequence>
<dbReference type="SMART" id="SM00886">
    <property type="entry name" value="Dabb"/>
    <property type="match status" value="1"/>
</dbReference>
<evidence type="ECO:0000313" key="3">
    <source>
        <dbReference type="EMBL" id="ADB19130.1"/>
    </source>
</evidence>
<dbReference type="InterPro" id="IPR011008">
    <property type="entry name" value="Dimeric_a/b-barrel"/>
</dbReference>
<dbReference type="Pfam" id="PF13472">
    <property type="entry name" value="Lipase_GDSL_2"/>
    <property type="match status" value="1"/>
</dbReference>
<dbReference type="CDD" id="cd01834">
    <property type="entry name" value="SGNH_hydrolase_like_2"/>
    <property type="match status" value="1"/>
</dbReference>
<feature type="domain" description="Stress-response A/B barrel" evidence="2">
    <location>
        <begin position="240"/>
        <end position="334"/>
    </location>
</feature>
<feature type="signal peptide" evidence="1">
    <location>
        <begin position="1"/>
        <end position="25"/>
    </location>
</feature>
<gene>
    <name evidence="3" type="ordered locus">Psta_4488</name>
</gene>
<dbReference type="GO" id="GO:0004622">
    <property type="term" value="F:phosphatidylcholine lysophospholipase activity"/>
    <property type="evidence" value="ECO:0007669"/>
    <property type="project" value="TreeGrafter"/>
</dbReference>
<feature type="chain" id="PRO_5003034667" evidence="1">
    <location>
        <begin position="26"/>
        <end position="338"/>
    </location>
</feature>
<dbReference type="Gene3D" id="3.40.50.1110">
    <property type="entry name" value="SGNH hydrolase"/>
    <property type="match status" value="1"/>
</dbReference>
<dbReference type="InterPro" id="IPR051532">
    <property type="entry name" value="Ester_Hydrolysis_Enzymes"/>
</dbReference>
<protein>
    <submittedName>
        <fullName evidence="3">Stress responsive alpha-beta barrel domain protein</fullName>
    </submittedName>
</protein>
<keyword evidence="1" id="KW-0732">Signal</keyword>
<dbReference type="InterPro" id="IPR013830">
    <property type="entry name" value="SGNH_hydro"/>
</dbReference>
<proteinExistence type="predicted"/>
<dbReference type="STRING" id="530564.Psta_4488"/>
<dbReference type="InterPro" id="IPR013097">
    <property type="entry name" value="Dabb"/>
</dbReference>
<evidence type="ECO:0000256" key="1">
    <source>
        <dbReference type="SAM" id="SignalP"/>
    </source>
</evidence>
<accession>D2R645</accession>
<keyword evidence="4" id="KW-1185">Reference proteome</keyword>
<dbReference type="SUPFAM" id="SSF54909">
    <property type="entry name" value="Dimeric alpha+beta barrel"/>
    <property type="match status" value="1"/>
</dbReference>
<dbReference type="HOGENOM" id="CLU_820979_0_0_0"/>
<dbReference type="EMBL" id="CP001848">
    <property type="protein sequence ID" value="ADB19130.1"/>
    <property type="molecule type" value="Genomic_DNA"/>
</dbReference>
<dbReference type="SUPFAM" id="SSF52266">
    <property type="entry name" value="SGNH hydrolase"/>
    <property type="match status" value="1"/>
</dbReference>
<name>D2R645_PIRSD</name>
<dbReference type="AlphaFoldDB" id="D2R645"/>
<dbReference type="InterPro" id="IPR036514">
    <property type="entry name" value="SGNH_hydro_sf"/>
</dbReference>